<dbReference type="Gene3D" id="1.10.10.10">
    <property type="entry name" value="Winged helix-like DNA-binding domain superfamily/Winged helix DNA-binding domain"/>
    <property type="match status" value="1"/>
</dbReference>
<dbReference type="PRINTS" id="PR00039">
    <property type="entry name" value="HTHLYSR"/>
</dbReference>
<reference evidence="6 7" key="1">
    <citation type="submission" date="2010-04" db="EMBL/GenBank/DDBJ databases">
        <authorList>
            <person name="Qin X."/>
            <person name="Bachman B."/>
            <person name="Battles P."/>
            <person name="Bell A."/>
            <person name="Bess C."/>
            <person name="Bickham C."/>
            <person name="Chaboub L."/>
            <person name="Chen D."/>
            <person name="Coyle M."/>
            <person name="Deiros D.R."/>
            <person name="Dinh H."/>
            <person name="Forbes L."/>
            <person name="Fowler G."/>
            <person name="Francisco L."/>
            <person name="Fu Q."/>
            <person name="Gubbala S."/>
            <person name="Hale W."/>
            <person name="Han Y."/>
            <person name="Hemphill L."/>
            <person name="Highlander S.K."/>
            <person name="Hirani K."/>
            <person name="Hogues M."/>
            <person name="Jackson L."/>
            <person name="Jakkamsetti A."/>
            <person name="Javaid M."/>
            <person name="Jiang H."/>
            <person name="Korchina V."/>
            <person name="Kovar C."/>
            <person name="Lara F."/>
            <person name="Lee S."/>
            <person name="Mata R."/>
            <person name="Mathew T."/>
            <person name="Moen C."/>
            <person name="Morales K."/>
            <person name="Munidasa M."/>
            <person name="Nazareth L."/>
            <person name="Ngo R."/>
            <person name="Nguyen L."/>
            <person name="Okwuonu G."/>
            <person name="Ongeri F."/>
            <person name="Patil S."/>
            <person name="Petrosino J."/>
            <person name="Pham C."/>
            <person name="Pham P."/>
            <person name="Pu L.-L."/>
            <person name="Puazo M."/>
            <person name="Raj R."/>
            <person name="Reid J."/>
            <person name="Rouhana J."/>
            <person name="Saada N."/>
            <person name="Shang Y."/>
            <person name="Simmons D."/>
            <person name="Thornton R."/>
            <person name="Warren J."/>
            <person name="Weissenberger G."/>
            <person name="Zhang J."/>
            <person name="Zhang L."/>
            <person name="Zhou C."/>
            <person name="Zhu D."/>
            <person name="Muzny D."/>
            <person name="Worley K."/>
            <person name="Gibbs R."/>
        </authorList>
    </citation>
    <scope>NUCLEOTIDE SEQUENCE [LARGE SCALE GENOMIC DNA]</scope>
    <source>
        <strain evidence="6 7">ATCC 49957</strain>
    </source>
</reference>
<evidence type="ECO:0000256" key="2">
    <source>
        <dbReference type="ARBA" id="ARBA00023015"/>
    </source>
</evidence>
<dbReference type="InterPro" id="IPR005119">
    <property type="entry name" value="LysR_subst-bd"/>
</dbReference>
<evidence type="ECO:0000256" key="3">
    <source>
        <dbReference type="ARBA" id="ARBA00023125"/>
    </source>
</evidence>
<accession>D5RMD3</accession>
<dbReference type="AlphaFoldDB" id="D5RMD3"/>
<dbReference type="GO" id="GO:0003700">
    <property type="term" value="F:DNA-binding transcription factor activity"/>
    <property type="evidence" value="ECO:0007669"/>
    <property type="project" value="InterPro"/>
</dbReference>
<dbReference type="SUPFAM" id="SSF46785">
    <property type="entry name" value="Winged helix' DNA-binding domain"/>
    <property type="match status" value="1"/>
</dbReference>
<dbReference type="SUPFAM" id="SSF53850">
    <property type="entry name" value="Periplasmic binding protein-like II"/>
    <property type="match status" value="1"/>
</dbReference>
<dbReference type="PANTHER" id="PTHR30427:SF1">
    <property type="entry name" value="TRANSCRIPTIONAL ACTIVATOR PROTEIN LYSR"/>
    <property type="match status" value="1"/>
</dbReference>
<dbReference type="InterPro" id="IPR000847">
    <property type="entry name" value="LysR_HTH_N"/>
</dbReference>
<dbReference type="HOGENOM" id="CLU_039613_6_3_5"/>
<dbReference type="InterPro" id="IPR036390">
    <property type="entry name" value="WH_DNA-bd_sf"/>
</dbReference>
<dbReference type="GO" id="GO:0010628">
    <property type="term" value="P:positive regulation of gene expression"/>
    <property type="evidence" value="ECO:0007669"/>
    <property type="project" value="TreeGrafter"/>
</dbReference>
<organism evidence="6 7">
    <name type="scientific">Pseudoroseomonas cervicalis ATCC 49957</name>
    <dbReference type="NCBI Taxonomy" id="525371"/>
    <lineage>
        <taxon>Bacteria</taxon>
        <taxon>Pseudomonadati</taxon>
        <taxon>Pseudomonadota</taxon>
        <taxon>Alphaproteobacteria</taxon>
        <taxon>Acetobacterales</taxon>
        <taxon>Roseomonadaceae</taxon>
        <taxon>Roseomonas</taxon>
    </lineage>
</organism>
<dbReference type="Gene3D" id="3.40.190.290">
    <property type="match status" value="1"/>
</dbReference>
<evidence type="ECO:0000259" key="5">
    <source>
        <dbReference type="PROSITE" id="PS50931"/>
    </source>
</evidence>
<protein>
    <submittedName>
        <fullName evidence="6">LysR substrate binding domain protein</fullName>
    </submittedName>
</protein>
<dbReference type="GO" id="GO:0043565">
    <property type="term" value="F:sequence-specific DNA binding"/>
    <property type="evidence" value="ECO:0007669"/>
    <property type="project" value="TreeGrafter"/>
</dbReference>
<dbReference type="PANTHER" id="PTHR30427">
    <property type="entry name" value="TRANSCRIPTIONAL ACTIVATOR PROTEIN LYSR"/>
    <property type="match status" value="1"/>
</dbReference>
<dbReference type="PROSITE" id="PS50931">
    <property type="entry name" value="HTH_LYSR"/>
    <property type="match status" value="1"/>
</dbReference>
<evidence type="ECO:0000313" key="7">
    <source>
        <dbReference type="Proteomes" id="UP000005324"/>
    </source>
</evidence>
<comment type="similarity">
    <text evidence="1">Belongs to the LysR transcriptional regulatory family.</text>
</comment>
<name>D5RMD3_9PROT</name>
<gene>
    <name evidence="6" type="primary">lysR3</name>
    <name evidence="6" type="ORF">HMPREF0731_2244</name>
</gene>
<evidence type="ECO:0000313" key="6">
    <source>
        <dbReference type="EMBL" id="EFH11547.1"/>
    </source>
</evidence>
<keyword evidence="3" id="KW-0238">DNA-binding</keyword>
<proteinExistence type="inferred from homology"/>
<sequence length="303" mass="33044">MTLRQLEILRAVLRHQTTMAAGRILGMSQPAVSHAVKQLETQLGFPLFERVNNRLYPTEAARLIHAESEPLFAQHAALEARLQELRQDKTGRLRLLATPPLGHGVIPEALQRMLARQPGLRITFDVRRLDEVVEGVESGAAELGFGVSLEERPGLTLRPLAAARMVCVAAPDHPLLREPVVTPALLRPWPLIALEAGTRMGAALRAAFQEAREPFLPAVEVRYGDTARALAEAGVGVAVIDPFSAGNRRLPLSVRPFEPAIPSRAVAFFASRLPLSRGAEALLREIRLRLERQGAAGTLPFPG</sequence>
<evidence type="ECO:0000256" key="4">
    <source>
        <dbReference type="ARBA" id="ARBA00023163"/>
    </source>
</evidence>
<evidence type="ECO:0000256" key="1">
    <source>
        <dbReference type="ARBA" id="ARBA00009437"/>
    </source>
</evidence>
<dbReference type="Pfam" id="PF00126">
    <property type="entry name" value="HTH_1"/>
    <property type="match status" value="1"/>
</dbReference>
<dbReference type="InterPro" id="IPR036388">
    <property type="entry name" value="WH-like_DNA-bd_sf"/>
</dbReference>
<comment type="caution">
    <text evidence="6">The sequence shown here is derived from an EMBL/GenBank/DDBJ whole genome shotgun (WGS) entry which is preliminary data.</text>
</comment>
<keyword evidence="2" id="KW-0805">Transcription regulation</keyword>
<feature type="domain" description="HTH lysR-type" evidence="5">
    <location>
        <begin position="1"/>
        <end position="58"/>
    </location>
</feature>
<keyword evidence="7" id="KW-1185">Reference proteome</keyword>
<dbReference type="RefSeq" id="WP_007004661.1">
    <property type="nucleotide sequence ID" value="NZ_GG770779.1"/>
</dbReference>
<dbReference type="Proteomes" id="UP000005324">
    <property type="component" value="Unassembled WGS sequence"/>
</dbReference>
<dbReference type="EMBL" id="ADVL01000360">
    <property type="protein sequence ID" value="EFH11547.1"/>
    <property type="molecule type" value="Genomic_DNA"/>
</dbReference>
<dbReference type="Pfam" id="PF03466">
    <property type="entry name" value="LysR_substrate"/>
    <property type="match status" value="1"/>
</dbReference>
<keyword evidence="4" id="KW-0804">Transcription</keyword>
<dbReference type="OrthoDB" id="9808620at2"/>